<dbReference type="Proteomes" id="UP001215598">
    <property type="component" value="Unassembled WGS sequence"/>
</dbReference>
<name>A0AAD7GTM1_9AGAR</name>
<comment type="caution">
    <text evidence="1">The sequence shown here is derived from an EMBL/GenBank/DDBJ whole genome shotgun (WGS) entry which is preliminary data.</text>
</comment>
<dbReference type="SUPFAM" id="SSF52540">
    <property type="entry name" value="P-loop containing nucleoside triphosphate hydrolases"/>
    <property type="match status" value="1"/>
</dbReference>
<protein>
    <submittedName>
        <fullName evidence="1">Uncharacterized protein</fullName>
    </submittedName>
</protein>
<proteinExistence type="predicted"/>
<gene>
    <name evidence="1" type="ORF">B0H16DRAFT_704572</name>
</gene>
<dbReference type="AlphaFoldDB" id="A0AAD7GTM1"/>
<reference evidence="1" key="1">
    <citation type="submission" date="2023-03" db="EMBL/GenBank/DDBJ databases">
        <title>Massive genome expansion in bonnet fungi (Mycena s.s.) driven by repeated elements and novel gene families across ecological guilds.</title>
        <authorList>
            <consortium name="Lawrence Berkeley National Laboratory"/>
            <person name="Harder C.B."/>
            <person name="Miyauchi S."/>
            <person name="Viragh M."/>
            <person name="Kuo A."/>
            <person name="Thoen E."/>
            <person name="Andreopoulos B."/>
            <person name="Lu D."/>
            <person name="Skrede I."/>
            <person name="Drula E."/>
            <person name="Henrissat B."/>
            <person name="Morin E."/>
            <person name="Kohler A."/>
            <person name="Barry K."/>
            <person name="LaButti K."/>
            <person name="Morin E."/>
            <person name="Salamov A."/>
            <person name="Lipzen A."/>
            <person name="Mereny Z."/>
            <person name="Hegedus B."/>
            <person name="Baldrian P."/>
            <person name="Stursova M."/>
            <person name="Weitz H."/>
            <person name="Taylor A."/>
            <person name="Grigoriev I.V."/>
            <person name="Nagy L.G."/>
            <person name="Martin F."/>
            <person name="Kauserud H."/>
        </authorList>
    </citation>
    <scope>NUCLEOTIDE SEQUENCE</scope>
    <source>
        <strain evidence="1">CBHHK182m</strain>
    </source>
</reference>
<keyword evidence="2" id="KW-1185">Reference proteome</keyword>
<sequence length="372" mass="41392">MPAVSLYTTAPALSEADLVLDTQINLLPFSPQLIRMSCASQQLYPDRPATAPIVPTPQIGSADLTSALLARAGQIAVHLAAGKVVVIKNGDKIWPSTRKSRSSPSDSDDIHIVFTDSNWKSAETPSDTNLNARAVSLDILQSWPSEFVIDVTTNTVLETQNILRRIIGKYIPRRLVGLSADMMFKPYLHRQRLRVVIALGGLSECGKSSMGSFIGTQFSQQGRREKFAYLLDNVTKQLGFDIYTLPDTVQAHVLIQQIEDYSKAHYWVSALSLESLHRFGSIAETKRILGSLLQIVYVDVTETERIKRQISRVGEALAKAKIQELKDKDIVKRKRGAERVRDIADLILDNNASFLESSSVLEEFIDTKLKQQ</sequence>
<evidence type="ECO:0000313" key="2">
    <source>
        <dbReference type="Proteomes" id="UP001215598"/>
    </source>
</evidence>
<dbReference type="InterPro" id="IPR027417">
    <property type="entry name" value="P-loop_NTPase"/>
</dbReference>
<organism evidence="1 2">
    <name type="scientific">Mycena metata</name>
    <dbReference type="NCBI Taxonomy" id="1033252"/>
    <lineage>
        <taxon>Eukaryota</taxon>
        <taxon>Fungi</taxon>
        <taxon>Dikarya</taxon>
        <taxon>Basidiomycota</taxon>
        <taxon>Agaricomycotina</taxon>
        <taxon>Agaricomycetes</taxon>
        <taxon>Agaricomycetidae</taxon>
        <taxon>Agaricales</taxon>
        <taxon>Marasmiineae</taxon>
        <taxon>Mycenaceae</taxon>
        <taxon>Mycena</taxon>
    </lineage>
</organism>
<dbReference type="EMBL" id="JARKIB010000479">
    <property type="protein sequence ID" value="KAJ7705100.1"/>
    <property type="molecule type" value="Genomic_DNA"/>
</dbReference>
<accession>A0AAD7GTM1</accession>
<evidence type="ECO:0000313" key="1">
    <source>
        <dbReference type="EMBL" id="KAJ7705100.1"/>
    </source>
</evidence>